<accession>A0ABQ4YWP8</accession>
<reference evidence="1" key="1">
    <citation type="journal article" date="2022" name="Int. J. Mol. Sci.">
        <title>Draft Genome of Tanacetum Coccineum: Genomic Comparison of Closely Related Tanacetum-Family Plants.</title>
        <authorList>
            <person name="Yamashiro T."/>
            <person name="Shiraishi A."/>
            <person name="Nakayama K."/>
            <person name="Satake H."/>
        </authorList>
    </citation>
    <scope>NUCLEOTIDE SEQUENCE</scope>
</reference>
<comment type="caution">
    <text evidence="1">The sequence shown here is derived from an EMBL/GenBank/DDBJ whole genome shotgun (WGS) entry which is preliminary data.</text>
</comment>
<dbReference type="EMBL" id="BQNB010010732">
    <property type="protein sequence ID" value="GJS81228.1"/>
    <property type="molecule type" value="Genomic_DNA"/>
</dbReference>
<name>A0ABQ4YWP8_9ASTR</name>
<reference evidence="1" key="2">
    <citation type="submission" date="2022-01" db="EMBL/GenBank/DDBJ databases">
        <authorList>
            <person name="Yamashiro T."/>
            <person name="Shiraishi A."/>
            <person name="Satake H."/>
            <person name="Nakayama K."/>
        </authorList>
    </citation>
    <scope>NUCLEOTIDE SEQUENCE</scope>
</reference>
<evidence type="ECO:0000313" key="1">
    <source>
        <dbReference type="EMBL" id="GJS81228.1"/>
    </source>
</evidence>
<keyword evidence="2" id="KW-1185">Reference proteome</keyword>
<organism evidence="1 2">
    <name type="scientific">Tanacetum coccineum</name>
    <dbReference type="NCBI Taxonomy" id="301880"/>
    <lineage>
        <taxon>Eukaryota</taxon>
        <taxon>Viridiplantae</taxon>
        <taxon>Streptophyta</taxon>
        <taxon>Embryophyta</taxon>
        <taxon>Tracheophyta</taxon>
        <taxon>Spermatophyta</taxon>
        <taxon>Magnoliopsida</taxon>
        <taxon>eudicotyledons</taxon>
        <taxon>Gunneridae</taxon>
        <taxon>Pentapetalae</taxon>
        <taxon>asterids</taxon>
        <taxon>campanulids</taxon>
        <taxon>Asterales</taxon>
        <taxon>Asteraceae</taxon>
        <taxon>Asteroideae</taxon>
        <taxon>Anthemideae</taxon>
        <taxon>Anthemidinae</taxon>
        <taxon>Tanacetum</taxon>
    </lineage>
</organism>
<evidence type="ECO:0000313" key="2">
    <source>
        <dbReference type="Proteomes" id="UP001151760"/>
    </source>
</evidence>
<proteinExistence type="predicted"/>
<dbReference type="Proteomes" id="UP001151760">
    <property type="component" value="Unassembled WGS sequence"/>
</dbReference>
<gene>
    <name evidence="1" type="ORF">Tco_0747769</name>
</gene>
<sequence length="131" mass="14867">MMCANMKHSGGNNRGPSSLSKCSPLLDIIREVTVLRTKGINLLDLIRKKVGKGLNTLFWENPWLDDLALKHKFLRLYALENYKQITVVEKIDHASMVDTFRRPPRGGAEEEQLGFLLSCMDGLILTNILDR</sequence>
<protein>
    <submittedName>
        <fullName evidence="1">Uncharacterized protein</fullName>
    </submittedName>
</protein>